<gene>
    <name evidence="8" type="ORF">B0I35DRAFT_447286</name>
</gene>
<dbReference type="Proteomes" id="UP000813444">
    <property type="component" value="Unassembled WGS sequence"/>
</dbReference>
<comment type="caution">
    <text evidence="8">The sequence shown here is derived from an EMBL/GenBank/DDBJ whole genome shotgun (WGS) entry which is preliminary data.</text>
</comment>
<dbReference type="PANTHER" id="PTHR47356">
    <property type="entry name" value="FAD-DEPENDENT MONOOXYGENASE ASQG-RELATED"/>
    <property type="match status" value="1"/>
</dbReference>
<dbReference type="GO" id="GO:0071949">
    <property type="term" value="F:FAD binding"/>
    <property type="evidence" value="ECO:0007669"/>
    <property type="project" value="InterPro"/>
</dbReference>
<reference evidence="8" key="1">
    <citation type="journal article" date="2021" name="Nat. Commun.">
        <title>Genetic determinants of endophytism in the Arabidopsis root mycobiome.</title>
        <authorList>
            <person name="Mesny F."/>
            <person name="Miyauchi S."/>
            <person name="Thiergart T."/>
            <person name="Pickel B."/>
            <person name="Atanasova L."/>
            <person name="Karlsson M."/>
            <person name="Huettel B."/>
            <person name="Barry K.W."/>
            <person name="Haridas S."/>
            <person name="Chen C."/>
            <person name="Bauer D."/>
            <person name="Andreopoulos W."/>
            <person name="Pangilinan J."/>
            <person name="LaButti K."/>
            <person name="Riley R."/>
            <person name="Lipzen A."/>
            <person name="Clum A."/>
            <person name="Drula E."/>
            <person name="Henrissat B."/>
            <person name="Kohler A."/>
            <person name="Grigoriev I.V."/>
            <person name="Martin F.M."/>
            <person name="Hacquard S."/>
        </authorList>
    </citation>
    <scope>NUCLEOTIDE SEQUENCE</scope>
    <source>
        <strain evidence="8">MPI-CAGE-CH-0235</strain>
    </source>
</reference>
<dbReference type="OrthoDB" id="16820at2759"/>
<keyword evidence="5" id="KW-0560">Oxidoreductase</keyword>
<dbReference type="EMBL" id="JAGPNK010000041">
    <property type="protein sequence ID" value="KAH7303054.1"/>
    <property type="molecule type" value="Genomic_DNA"/>
</dbReference>
<evidence type="ECO:0000256" key="1">
    <source>
        <dbReference type="ARBA" id="ARBA00001974"/>
    </source>
</evidence>
<comment type="cofactor">
    <cofactor evidence="1">
        <name>FAD</name>
        <dbReference type="ChEBI" id="CHEBI:57692"/>
    </cofactor>
</comment>
<evidence type="ECO:0000256" key="6">
    <source>
        <dbReference type="ARBA" id="ARBA00023033"/>
    </source>
</evidence>
<dbReference type="Gene3D" id="3.50.50.60">
    <property type="entry name" value="FAD/NAD(P)-binding domain"/>
    <property type="match status" value="1"/>
</dbReference>
<keyword evidence="4" id="KW-0274">FAD</keyword>
<feature type="domain" description="FAD-binding" evidence="7">
    <location>
        <begin position="8"/>
        <end position="344"/>
    </location>
</feature>
<dbReference type="Pfam" id="PF01494">
    <property type="entry name" value="FAD_binding_3"/>
    <property type="match status" value="1"/>
</dbReference>
<dbReference type="SUPFAM" id="SSF51905">
    <property type="entry name" value="FAD/NAD(P)-binding domain"/>
    <property type="match status" value="1"/>
</dbReference>
<evidence type="ECO:0000256" key="5">
    <source>
        <dbReference type="ARBA" id="ARBA00023002"/>
    </source>
</evidence>
<dbReference type="InterPro" id="IPR002938">
    <property type="entry name" value="FAD-bd"/>
</dbReference>
<keyword evidence="6" id="KW-0503">Monooxygenase</keyword>
<sequence length="446" mass="49526">MAMHDTKFRVIIIGAGPTGLYMAKALVAANIDFIVLEKGPSTFLDRGNHYLIFPHTCRLLHQVGLYDEAKNRSYELTAKCDLMSNGAVLSHYLVWSQLKQVHGYPTLPLQRCDLLDILYQSIPNRDQVVKTEAKIVKVEEAENGVKVYLADGTVESGSVVVGADGTYGIVKKYIHEARSESMSLASAPVVGTPTSSHFYSIFARGSNKHNIPSGIFFETRDTGRGVQLGANGDMINVVMYKKLPQPSTTQIIYSEEDMEKFAESLFDLVVTPGGVTVGDIWPDIHKQTARLVSQEEGFSQHWHTNRVVITGDAAVTISSVNALGVNCGLHSTAVLASQLQEVVSSAVGSPTAEALGAAFDRYQRIRTGELTAISKFAYATVRQLTWDSWTDWFMDRFLKRWIGPDTLVKRYFHPMIAKGQVLRYVPFQSEPGLMPWRWNPDCAKKM</sequence>
<keyword evidence="3" id="KW-0285">Flavoprotein</keyword>
<dbReference type="InterPro" id="IPR050562">
    <property type="entry name" value="FAD_mOase_fung"/>
</dbReference>
<organism evidence="8 9">
    <name type="scientific">Stachybotrys elegans</name>
    <dbReference type="NCBI Taxonomy" id="80388"/>
    <lineage>
        <taxon>Eukaryota</taxon>
        <taxon>Fungi</taxon>
        <taxon>Dikarya</taxon>
        <taxon>Ascomycota</taxon>
        <taxon>Pezizomycotina</taxon>
        <taxon>Sordariomycetes</taxon>
        <taxon>Hypocreomycetidae</taxon>
        <taxon>Hypocreales</taxon>
        <taxon>Stachybotryaceae</taxon>
        <taxon>Stachybotrys</taxon>
    </lineage>
</organism>
<dbReference type="InterPro" id="IPR036188">
    <property type="entry name" value="FAD/NAD-bd_sf"/>
</dbReference>
<accession>A0A8K0SB09</accession>
<evidence type="ECO:0000313" key="9">
    <source>
        <dbReference type="Proteomes" id="UP000813444"/>
    </source>
</evidence>
<evidence type="ECO:0000256" key="2">
    <source>
        <dbReference type="ARBA" id="ARBA00007992"/>
    </source>
</evidence>
<dbReference type="AlphaFoldDB" id="A0A8K0SB09"/>
<evidence type="ECO:0000256" key="3">
    <source>
        <dbReference type="ARBA" id="ARBA00022630"/>
    </source>
</evidence>
<evidence type="ECO:0000313" key="8">
    <source>
        <dbReference type="EMBL" id="KAH7303054.1"/>
    </source>
</evidence>
<evidence type="ECO:0000256" key="4">
    <source>
        <dbReference type="ARBA" id="ARBA00022827"/>
    </source>
</evidence>
<protein>
    <recommendedName>
        <fullName evidence="7">FAD-binding domain-containing protein</fullName>
    </recommendedName>
</protein>
<evidence type="ECO:0000259" key="7">
    <source>
        <dbReference type="Pfam" id="PF01494"/>
    </source>
</evidence>
<keyword evidence="9" id="KW-1185">Reference proteome</keyword>
<dbReference type="PANTHER" id="PTHR47356:SF2">
    <property type="entry name" value="FAD-BINDING DOMAIN-CONTAINING PROTEIN-RELATED"/>
    <property type="match status" value="1"/>
</dbReference>
<name>A0A8K0SB09_9HYPO</name>
<proteinExistence type="inferred from homology"/>
<comment type="similarity">
    <text evidence="2">Belongs to the paxM FAD-dependent monooxygenase family.</text>
</comment>
<dbReference type="PRINTS" id="PR00420">
    <property type="entry name" value="RNGMNOXGNASE"/>
</dbReference>
<dbReference type="GO" id="GO:0004497">
    <property type="term" value="F:monooxygenase activity"/>
    <property type="evidence" value="ECO:0007669"/>
    <property type="project" value="UniProtKB-KW"/>
</dbReference>